<keyword evidence="4" id="KW-0131">Cell cycle</keyword>
<dbReference type="OrthoDB" id="5590282at2759"/>
<feature type="domain" description="Cyclin-like" evidence="7">
    <location>
        <begin position="102"/>
        <end position="188"/>
    </location>
</feature>
<dbReference type="SUPFAM" id="SSF47954">
    <property type="entry name" value="Cyclin-like"/>
    <property type="match status" value="2"/>
</dbReference>
<dbReference type="SMART" id="SM00385">
    <property type="entry name" value="CYCLIN"/>
    <property type="match status" value="1"/>
</dbReference>
<evidence type="ECO:0000256" key="3">
    <source>
        <dbReference type="ARBA" id="ARBA00023127"/>
    </source>
</evidence>
<dbReference type="InterPro" id="IPR004367">
    <property type="entry name" value="Cyclin_C-dom"/>
</dbReference>
<evidence type="ECO:0000256" key="6">
    <source>
        <dbReference type="SAM" id="MobiDB-lite"/>
    </source>
</evidence>
<evidence type="ECO:0000313" key="9">
    <source>
        <dbReference type="Proteomes" id="UP000305948"/>
    </source>
</evidence>
<feature type="region of interest" description="Disordered" evidence="6">
    <location>
        <begin position="323"/>
        <end position="356"/>
    </location>
</feature>
<gene>
    <name evidence="8" type="ORF">OE88DRAFT_1736179</name>
</gene>
<proteinExistence type="inferred from homology"/>
<dbReference type="PANTHER" id="PTHR10177">
    <property type="entry name" value="CYCLINS"/>
    <property type="match status" value="1"/>
</dbReference>
<dbReference type="Gene3D" id="1.10.472.10">
    <property type="entry name" value="Cyclin-like"/>
    <property type="match status" value="2"/>
</dbReference>
<keyword evidence="9" id="KW-1185">Reference proteome</keyword>
<dbReference type="GO" id="GO:0051301">
    <property type="term" value="P:cell division"/>
    <property type="evidence" value="ECO:0007669"/>
    <property type="project" value="UniProtKB-KW"/>
</dbReference>
<evidence type="ECO:0000256" key="1">
    <source>
        <dbReference type="ARBA" id="ARBA00008742"/>
    </source>
</evidence>
<dbReference type="InterPro" id="IPR039361">
    <property type="entry name" value="Cyclin"/>
</dbReference>
<evidence type="ECO:0000256" key="5">
    <source>
        <dbReference type="RuleBase" id="RU000383"/>
    </source>
</evidence>
<dbReference type="Pfam" id="PF02984">
    <property type="entry name" value="Cyclin_C"/>
    <property type="match status" value="1"/>
</dbReference>
<keyword evidence="2" id="KW-0132">Cell division</keyword>
<protein>
    <submittedName>
        <fullName evidence="8">Cyclin-like protein</fullName>
    </submittedName>
</protein>
<dbReference type="GO" id="GO:0051726">
    <property type="term" value="P:regulation of cell cycle"/>
    <property type="evidence" value="ECO:0007669"/>
    <property type="project" value="UniProtKB-ARBA"/>
</dbReference>
<accession>A0A5C3N0W9</accession>
<dbReference type="InterPro" id="IPR013763">
    <property type="entry name" value="Cyclin-like_dom"/>
</dbReference>
<dbReference type="InterPro" id="IPR006671">
    <property type="entry name" value="Cyclin_N"/>
</dbReference>
<evidence type="ECO:0000313" key="8">
    <source>
        <dbReference type="EMBL" id="TFK50692.1"/>
    </source>
</evidence>
<evidence type="ECO:0000256" key="2">
    <source>
        <dbReference type="ARBA" id="ARBA00022618"/>
    </source>
</evidence>
<dbReference type="STRING" id="5364.A0A5C3N0W9"/>
<evidence type="ECO:0000256" key="4">
    <source>
        <dbReference type="ARBA" id="ARBA00023306"/>
    </source>
</evidence>
<comment type="similarity">
    <text evidence="1 5">Belongs to the cyclin family.</text>
</comment>
<reference evidence="8 9" key="1">
    <citation type="journal article" date="2019" name="Nat. Ecol. Evol.">
        <title>Megaphylogeny resolves global patterns of mushroom evolution.</title>
        <authorList>
            <person name="Varga T."/>
            <person name="Krizsan K."/>
            <person name="Foldi C."/>
            <person name="Dima B."/>
            <person name="Sanchez-Garcia M."/>
            <person name="Sanchez-Ramirez S."/>
            <person name="Szollosi G.J."/>
            <person name="Szarkandi J.G."/>
            <person name="Papp V."/>
            <person name="Albert L."/>
            <person name="Andreopoulos W."/>
            <person name="Angelini C."/>
            <person name="Antonin V."/>
            <person name="Barry K.W."/>
            <person name="Bougher N.L."/>
            <person name="Buchanan P."/>
            <person name="Buyck B."/>
            <person name="Bense V."/>
            <person name="Catcheside P."/>
            <person name="Chovatia M."/>
            <person name="Cooper J."/>
            <person name="Damon W."/>
            <person name="Desjardin D."/>
            <person name="Finy P."/>
            <person name="Geml J."/>
            <person name="Haridas S."/>
            <person name="Hughes K."/>
            <person name="Justo A."/>
            <person name="Karasinski D."/>
            <person name="Kautmanova I."/>
            <person name="Kiss B."/>
            <person name="Kocsube S."/>
            <person name="Kotiranta H."/>
            <person name="LaButti K.M."/>
            <person name="Lechner B.E."/>
            <person name="Liimatainen K."/>
            <person name="Lipzen A."/>
            <person name="Lukacs Z."/>
            <person name="Mihaltcheva S."/>
            <person name="Morgado L.N."/>
            <person name="Niskanen T."/>
            <person name="Noordeloos M.E."/>
            <person name="Ohm R.A."/>
            <person name="Ortiz-Santana B."/>
            <person name="Ovrebo C."/>
            <person name="Racz N."/>
            <person name="Riley R."/>
            <person name="Savchenko A."/>
            <person name="Shiryaev A."/>
            <person name="Soop K."/>
            <person name="Spirin V."/>
            <person name="Szebenyi C."/>
            <person name="Tomsovsky M."/>
            <person name="Tulloss R.E."/>
            <person name="Uehling J."/>
            <person name="Grigoriev I.V."/>
            <person name="Vagvolgyi C."/>
            <person name="Papp T."/>
            <person name="Martin F.M."/>
            <person name="Miettinen O."/>
            <person name="Hibbett D.S."/>
            <person name="Nagy L.G."/>
        </authorList>
    </citation>
    <scope>NUCLEOTIDE SEQUENCE [LARGE SCALE GENOMIC DNA]</scope>
    <source>
        <strain evidence="8 9">OMC1185</strain>
    </source>
</reference>
<dbReference type="EMBL" id="ML213513">
    <property type="protein sequence ID" value="TFK50692.1"/>
    <property type="molecule type" value="Genomic_DNA"/>
</dbReference>
<feature type="compositionally biased region" description="Polar residues" evidence="6">
    <location>
        <begin position="323"/>
        <end position="332"/>
    </location>
</feature>
<dbReference type="FunFam" id="1.10.472.10:FF:000010">
    <property type="entry name" value="G1/S-specific cyclin Cln1"/>
    <property type="match status" value="1"/>
</dbReference>
<dbReference type="GO" id="GO:0019887">
    <property type="term" value="F:protein kinase regulator activity"/>
    <property type="evidence" value="ECO:0007669"/>
    <property type="project" value="UniProtKB-ARBA"/>
</dbReference>
<dbReference type="AlphaFoldDB" id="A0A5C3N0W9"/>
<dbReference type="InterPro" id="IPR036915">
    <property type="entry name" value="Cyclin-like_sf"/>
</dbReference>
<name>A0A5C3N0W9_9AGAM</name>
<dbReference type="Proteomes" id="UP000305948">
    <property type="component" value="Unassembled WGS sequence"/>
</dbReference>
<dbReference type="GO" id="GO:0044843">
    <property type="term" value="P:cell cycle G1/S phase transition"/>
    <property type="evidence" value="ECO:0007669"/>
    <property type="project" value="UniProtKB-ARBA"/>
</dbReference>
<organism evidence="8 9">
    <name type="scientific">Heliocybe sulcata</name>
    <dbReference type="NCBI Taxonomy" id="5364"/>
    <lineage>
        <taxon>Eukaryota</taxon>
        <taxon>Fungi</taxon>
        <taxon>Dikarya</taxon>
        <taxon>Basidiomycota</taxon>
        <taxon>Agaricomycotina</taxon>
        <taxon>Agaricomycetes</taxon>
        <taxon>Gloeophyllales</taxon>
        <taxon>Gloeophyllaceae</taxon>
        <taxon>Heliocybe</taxon>
    </lineage>
</organism>
<evidence type="ECO:0000259" key="7">
    <source>
        <dbReference type="SMART" id="SM00385"/>
    </source>
</evidence>
<sequence length="429" mass="49067">MSTHPCLRRKREDEEEEEYVVRQILKRLKDDKRKDLEEEKGKEEEEPEELLGEWVKVQMEYGAEIAEWRSELEADPSLTPVADEIDQNQDEVQWSDRPALIDNLVAWHHEWKLRSETLFLAVDLLNRYMARKRVALRHYRAVAFTALWIANKSAEVLWKEISIKDLMHACSNSWSSKHFQYQEQQILQTLDWRCQRPDAFSQLRSFWFDKNEDVEILQPASYILELSLAVRNFISVLPSCKAKAALILARMICGREVDLSEEPVEVCQCLYAFDDMLRGLSEDSVKFIVVKWSQPNRYNAAFTVREAYEDGGPLHRLEVLNIDPTTDDSSTGVEPDGGHPAPEVNPVSSELLEDDSSHRRMRVKSLPAIPSSWSSRVGGSARPSCTSGSGCAPSTGCASCQSRMPSIRLSRAKSCTEFELRAGRARIMT</sequence>
<dbReference type="Pfam" id="PF00134">
    <property type="entry name" value="Cyclin_N"/>
    <property type="match status" value="1"/>
</dbReference>
<keyword evidence="3 5" id="KW-0195">Cyclin</keyword>